<reference evidence="3" key="1">
    <citation type="journal article" date="2017" name="bioRxiv">
        <title>Comparative analysis of the genomes of Stylophora pistillata and Acropora digitifera provides evidence for extensive differences between species of corals.</title>
        <authorList>
            <person name="Voolstra C.R."/>
            <person name="Li Y."/>
            <person name="Liew Y.J."/>
            <person name="Baumgarten S."/>
            <person name="Zoccola D."/>
            <person name="Flot J.-F."/>
            <person name="Tambutte S."/>
            <person name="Allemand D."/>
            <person name="Aranda M."/>
        </authorList>
    </citation>
    <scope>NUCLEOTIDE SEQUENCE [LARGE SCALE GENOMIC DNA]</scope>
</reference>
<comment type="caution">
    <text evidence="2">The sequence shown here is derived from an EMBL/GenBank/DDBJ whole genome shotgun (WGS) entry which is preliminary data.</text>
</comment>
<sequence length="180" mass="19681">MRRRLKRKRQRGGFLGVGPEASEDGGEQGNLLDSVQENLMKDLIRSVKTGKEPTAAVGEETGTPSTSKKKKKQIITPMKLFSTSGSSATENPIRFRYGFMSLKDLPFTPILTGKRLLPSTPLGASKSAGHSAHKTVQKKGRIEQVWEPWGKRGWDPVKAVQHAEYKAPNGNGKGKGKGKK</sequence>
<evidence type="ECO:0000313" key="2">
    <source>
        <dbReference type="EMBL" id="PFX25088.1"/>
    </source>
</evidence>
<organism evidence="2 3">
    <name type="scientific">Stylophora pistillata</name>
    <name type="common">Smooth cauliflower coral</name>
    <dbReference type="NCBI Taxonomy" id="50429"/>
    <lineage>
        <taxon>Eukaryota</taxon>
        <taxon>Metazoa</taxon>
        <taxon>Cnidaria</taxon>
        <taxon>Anthozoa</taxon>
        <taxon>Hexacorallia</taxon>
        <taxon>Scleractinia</taxon>
        <taxon>Astrocoeniina</taxon>
        <taxon>Pocilloporidae</taxon>
        <taxon>Stylophora</taxon>
    </lineage>
</organism>
<name>A0A2B4S930_STYPI</name>
<accession>A0A2B4S930</accession>
<feature type="region of interest" description="Disordered" evidence="1">
    <location>
        <begin position="46"/>
        <end position="74"/>
    </location>
</feature>
<dbReference type="AlphaFoldDB" id="A0A2B4S930"/>
<feature type="region of interest" description="Disordered" evidence="1">
    <location>
        <begin position="160"/>
        <end position="180"/>
    </location>
</feature>
<dbReference type="EMBL" id="LSMT01000160">
    <property type="protein sequence ID" value="PFX25088.1"/>
    <property type="molecule type" value="Genomic_DNA"/>
</dbReference>
<proteinExistence type="predicted"/>
<evidence type="ECO:0000313" key="3">
    <source>
        <dbReference type="Proteomes" id="UP000225706"/>
    </source>
</evidence>
<feature type="compositionally biased region" description="Basic residues" evidence="1">
    <location>
        <begin position="1"/>
        <end position="11"/>
    </location>
</feature>
<protein>
    <submittedName>
        <fullName evidence="2">Uncharacterized protein</fullName>
    </submittedName>
</protein>
<dbReference type="Proteomes" id="UP000225706">
    <property type="component" value="Unassembled WGS sequence"/>
</dbReference>
<feature type="region of interest" description="Disordered" evidence="1">
    <location>
        <begin position="1"/>
        <end position="30"/>
    </location>
</feature>
<evidence type="ECO:0000256" key="1">
    <source>
        <dbReference type="SAM" id="MobiDB-lite"/>
    </source>
</evidence>
<feature type="region of interest" description="Disordered" evidence="1">
    <location>
        <begin position="121"/>
        <end position="144"/>
    </location>
</feature>
<gene>
    <name evidence="2" type="ORF">AWC38_SpisGene10308</name>
</gene>
<keyword evidence="3" id="KW-1185">Reference proteome</keyword>